<name>A0A3B6KQB6_WHEAT</name>
<dbReference type="Gramene" id="TraesWEE_scaffold_043102_01G000800.1">
    <property type="protein sequence ID" value="TraesWEE_scaffold_043102_01G000800.1"/>
    <property type="gene ID" value="TraesWEE_scaffold_043102_01G000800"/>
</dbReference>
<dbReference type="InterPro" id="IPR039852">
    <property type="entry name" value="CAND1/CAND2"/>
</dbReference>
<reference evidence="5" key="2">
    <citation type="submission" date="2018-10" db="UniProtKB">
        <authorList>
            <consortium name="EnsemblPlants"/>
        </authorList>
    </citation>
    <scope>IDENTIFICATION</scope>
</reference>
<dbReference type="Gramene" id="TraesCS5A03G0969200.1">
    <property type="protein sequence ID" value="TraesCS5A03G0969200.1.CDS"/>
    <property type="gene ID" value="TraesCS5A03G0969200"/>
</dbReference>
<keyword evidence="6" id="KW-1185">Reference proteome</keyword>
<evidence type="ECO:0000313" key="5">
    <source>
        <dbReference type="EnsemblPlants" id="TraesCS5A02G409400.1"/>
    </source>
</evidence>
<protein>
    <recommendedName>
        <fullName evidence="4">TATA-binding protein interacting (TIP20) domain-containing protein</fullName>
    </recommendedName>
</protein>
<reference evidence="5" key="1">
    <citation type="submission" date="2018-08" db="EMBL/GenBank/DDBJ databases">
        <authorList>
            <person name="Rossello M."/>
        </authorList>
    </citation>
    <scope>NUCLEOTIDE SEQUENCE [LARGE SCALE GENOMIC DNA]</scope>
    <source>
        <strain evidence="5">cv. Chinese Spring</strain>
    </source>
</reference>
<evidence type="ECO:0000259" key="4">
    <source>
        <dbReference type="Pfam" id="PF08623"/>
    </source>
</evidence>
<dbReference type="SMR" id="A0A3B6KQB6"/>
<dbReference type="Gramene" id="TraesCLE_scaffold_056837_01G000800.1">
    <property type="protein sequence ID" value="TraesCLE_scaffold_056837_01G000800.1"/>
    <property type="gene ID" value="TraesCLE_scaffold_056837_01G000800"/>
</dbReference>
<dbReference type="Gene3D" id="1.25.10.10">
    <property type="entry name" value="Leucine-rich Repeat Variant"/>
    <property type="match status" value="1"/>
</dbReference>
<evidence type="ECO:0000256" key="1">
    <source>
        <dbReference type="ARBA" id="ARBA00007657"/>
    </source>
</evidence>
<dbReference type="GO" id="GO:0010265">
    <property type="term" value="P:SCF complex assembly"/>
    <property type="evidence" value="ECO:0007669"/>
    <property type="project" value="InterPro"/>
</dbReference>
<dbReference type="Pfam" id="PF08623">
    <property type="entry name" value="TIP120"/>
    <property type="match status" value="1"/>
</dbReference>
<dbReference type="InterPro" id="IPR011989">
    <property type="entry name" value="ARM-like"/>
</dbReference>
<feature type="domain" description="TATA-binding protein interacting (TIP20)" evidence="4">
    <location>
        <begin position="27"/>
        <end position="119"/>
    </location>
</feature>
<dbReference type="InterPro" id="IPR016024">
    <property type="entry name" value="ARM-type_fold"/>
</dbReference>
<dbReference type="PaxDb" id="4565-Traes_5AL_4F7EBDE54.1"/>
<dbReference type="EnsemblPlants" id="TraesCS5A02G409400.1">
    <property type="protein sequence ID" value="TraesCS5A02G409400.1"/>
    <property type="gene ID" value="TraesCS5A02G409400"/>
</dbReference>
<evidence type="ECO:0000256" key="3">
    <source>
        <dbReference type="ARBA" id="ARBA00022786"/>
    </source>
</evidence>
<dbReference type="SUPFAM" id="SSF48371">
    <property type="entry name" value="ARM repeat"/>
    <property type="match status" value="1"/>
</dbReference>
<keyword evidence="2" id="KW-0677">Repeat</keyword>
<accession>A0A3B6KQB6</accession>
<dbReference type="Gramene" id="TraesRN5A0100981500.1">
    <property type="protein sequence ID" value="TraesRN5A0100981500.1"/>
    <property type="gene ID" value="TraesRN5A0100981500"/>
</dbReference>
<dbReference type="STRING" id="4565.A0A3B6KQB6"/>
<organism evidence="5">
    <name type="scientific">Triticum aestivum</name>
    <name type="common">Wheat</name>
    <dbReference type="NCBI Taxonomy" id="4565"/>
    <lineage>
        <taxon>Eukaryota</taxon>
        <taxon>Viridiplantae</taxon>
        <taxon>Streptophyta</taxon>
        <taxon>Embryophyta</taxon>
        <taxon>Tracheophyta</taxon>
        <taxon>Spermatophyta</taxon>
        <taxon>Magnoliopsida</taxon>
        <taxon>Liliopsida</taxon>
        <taxon>Poales</taxon>
        <taxon>Poaceae</taxon>
        <taxon>BOP clade</taxon>
        <taxon>Pooideae</taxon>
        <taxon>Triticodae</taxon>
        <taxon>Triticeae</taxon>
        <taxon>Triticinae</taxon>
        <taxon>Triticum</taxon>
    </lineage>
</organism>
<dbReference type="Proteomes" id="UP000019116">
    <property type="component" value="Chromosome 5A"/>
</dbReference>
<evidence type="ECO:0000313" key="6">
    <source>
        <dbReference type="Proteomes" id="UP000019116"/>
    </source>
</evidence>
<dbReference type="Gramene" id="TraesCAD_scaffold_029289_01G001000.1">
    <property type="protein sequence ID" value="TraesCAD_scaffold_029289_01G001000.1"/>
    <property type="gene ID" value="TraesCAD_scaffold_029289_01G001000"/>
</dbReference>
<dbReference type="Gramene" id="TraesCS5A02G409400.1">
    <property type="protein sequence ID" value="TraesCS5A02G409400.1"/>
    <property type="gene ID" value="TraesCS5A02G409400"/>
</dbReference>
<proteinExistence type="inferred from homology"/>
<comment type="similarity">
    <text evidence="1">Belongs to the CAND family.</text>
</comment>
<evidence type="ECO:0000256" key="2">
    <source>
        <dbReference type="ARBA" id="ARBA00022737"/>
    </source>
</evidence>
<sequence length="140" mass="15563">MVYHLYYDNLVECLFSTEHTNQLCIVLLIADHYDVKMPCHLILSKLADKCPYAVLAVLDSLVEPLEETIGDKPTGDAVKQEIDRNEDMIHSALQAIAALSRISGSGYSMKLKNLMSKIKATPSFLNMLGNTCTCLGNSRR</sequence>
<dbReference type="InterPro" id="IPR013932">
    <property type="entry name" value="TATA-bd_TIP120"/>
</dbReference>
<dbReference type="AlphaFoldDB" id="A0A3B6KQB6"/>
<dbReference type="Gramene" id="TraesROB_scaffold_056169_01G000800.1">
    <property type="protein sequence ID" value="TraesROB_scaffold_056169_01G000800.1"/>
    <property type="gene ID" value="TraesROB_scaffold_056169_01G000800"/>
</dbReference>
<dbReference type="PANTHER" id="PTHR12696">
    <property type="entry name" value="TIP120"/>
    <property type="match status" value="1"/>
</dbReference>
<keyword evidence="3" id="KW-0833">Ubl conjugation pathway</keyword>
<dbReference type="OrthoDB" id="6260732at2759"/>